<dbReference type="PANTHER" id="PTHR30619">
    <property type="entry name" value="DNA INTERNALIZATION/COMPETENCE PROTEIN COMEC/REC2"/>
    <property type="match status" value="1"/>
</dbReference>
<dbReference type="Pfam" id="PF00753">
    <property type="entry name" value="Lactamase_B"/>
    <property type="match status" value="1"/>
</dbReference>
<reference evidence="3" key="1">
    <citation type="submission" date="2020-10" db="EMBL/GenBank/DDBJ databases">
        <authorList>
            <person name="Gilroy R."/>
        </authorList>
    </citation>
    <scope>NUCLEOTIDE SEQUENCE</scope>
    <source>
        <strain evidence="3">ChiHile30-977</strain>
    </source>
</reference>
<dbReference type="InterPro" id="IPR001279">
    <property type="entry name" value="Metallo-B-lactamas"/>
</dbReference>
<gene>
    <name evidence="3" type="ORF">IAA66_01480</name>
</gene>
<protein>
    <submittedName>
        <fullName evidence="3">MBL fold metallo-hydrolase</fullName>
    </submittedName>
</protein>
<dbReference type="Gene3D" id="3.60.15.10">
    <property type="entry name" value="Ribonuclease Z/Hydroxyacylglutathione hydrolase-like"/>
    <property type="match status" value="1"/>
</dbReference>
<dbReference type="Proteomes" id="UP000886819">
    <property type="component" value="Unassembled WGS sequence"/>
</dbReference>
<accession>A0A9D1CHL6</accession>
<feature type="chain" id="PRO_5039260462" evidence="1">
    <location>
        <begin position="21"/>
        <end position="267"/>
    </location>
</feature>
<dbReference type="InterPro" id="IPR036866">
    <property type="entry name" value="RibonucZ/Hydroxyglut_hydro"/>
</dbReference>
<dbReference type="CDD" id="cd07731">
    <property type="entry name" value="ComA-like_MBL-fold"/>
    <property type="match status" value="1"/>
</dbReference>
<reference evidence="3" key="2">
    <citation type="journal article" date="2021" name="PeerJ">
        <title>Extensive microbial diversity within the chicken gut microbiome revealed by metagenomics and culture.</title>
        <authorList>
            <person name="Gilroy R."/>
            <person name="Ravi A."/>
            <person name="Getino M."/>
            <person name="Pursley I."/>
            <person name="Horton D.L."/>
            <person name="Alikhan N.F."/>
            <person name="Baker D."/>
            <person name="Gharbi K."/>
            <person name="Hall N."/>
            <person name="Watson M."/>
            <person name="Adriaenssens E.M."/>
            <person name="Foster-Nyarko E."/>
            <person name="Jarju S."/>
            <person name="Secka A."/>
            <person name="Antonio M."/>
            <person name="Oren A."/>
            <person name="Chaudhuri R.R."/>
            <person name="La Ragione R."/>
            <person name="Hildebrand F."/>
            <person name="Pallen M.J."/>
        </authorList>
    </citation>
    <scope>NUCLEOTIDE SEQUENCE</scope>
    <source>
        <strain evidence="3">ChiHile30-977</strain>
    </source>
</reference>
<evidence type="ECO:0000313" key="4">
    <source>
        <dbReference type="Proteomes" id="UP000886819"/>
    </source>
</evidence>
<feature type="signal peptide" evidence="1">
    <location>
        <begin position="1"/>
        <end position="20"/>
    </location>
</feature>
<dbReference type="InterPro" id="IPR052159">
    <property type="entry name" value="Competence_DNA_uptake"/>
</dbReference>
<comment type="caution">
    <text evidence="3">The sequence shown here is derived from an EMBL/GenBank/DDBJ whole genome shotgun (WGS) entry which is preliminary data.</text>
</comment>
<dbReference type="PANTHER" id="PTHR30619:SF1">
    <property type="entry name" value="RECOMBINATION PROTEIN 2"/>
    <property type="match status" value="1"/>
</dbReference>
<dbReference type="SMART" id="SM00849">
    <property type="entry name" value="Lactamase_B"/>
    <property type="match status" value="1"/>
</dbReference>
<dbReference type="AlphaFoldDB" id="A0A9D1CHL6"/>
<proteinExistence type="predicted"/>
<evidence type="ECO:0000259" key="2">
    <source>
        <dbReference type="SMART" id="SM00849"/>
    </source>
</evidence>
<evidence type="ECO:0000313" key="3">
    <source>
        <dbReference type="EMBL" id="HIQ62241.1"/>
    </source>
</evidence>
<keyword evidence="1" id="KW-0732">Signal</keyword>
<sequence length="267" mass="28943">MRRCLPALLLALILPLCACAAPDRTATEVTVLKIGKADAILIALPDAAVLVDAGEDEDAGEILENLEKQGIERLDAMIITHFDKDHVGGADGVLRGVAVEQVVDPQYEKDSTQYRQYLTALEETGVPRTRMEDGETLSLLDGKLTVSAASLSAQDDNNRSLCVLLDTGFHCFLLTGDAEEARIDELLAQGLPACDVVKLPHHGRWKENLPALLDATMPRAAILCDSEKNPAEEETLALLQARGIAAYQTQYGDIRITSDEEGLTIRQ</sequence>
<dbReference type="InterPro" id="IPR035681">
    <property type="entry name" value="ComA-like_MBL"/>
</dbReference>
<feature type="domain" description="Metallo-beta-lactamase" evidence="2">
    <location>
        <begin position="36"/>
        <end position="227"/>
    </location>
</feature>
<dbReference type="SUPFAM" id="SSF56281">
    <property type="entry name" value="Metallo-hydrolase/oxidoreductase"/>
    <property type="match status" value="1"/>
</dbReference>
<organism evidence="3 4">
    <name type="scientific">Candidatus Avichristensenella intestinipullorum</name>
    <dbReference type="NCBI Taxonomy" id="2840693"/>
    <lineage>
        <taxon>Bacteria</taxon>
        <taxon>Bacillati</taxon>
        <taxon>Bacillota</taxon>
        <taxon>Clostridia</taxon>
        <taxon>Candidatus Avichristensenella</taxon>
    </lineage>
</organism>
<dbReference type="EMBL" id="DVFI01000020">
    <property type="protein sequence ID" value="HIQ62241.1"/>
    <property type="molecule type" value="Genomic_DNA"/>
</dbReference>
<evidence type="ECO:0000256" key="1">
    <source>
        <dbReference type="SAM" id="SignalP"/>
    </source>
</evidence>
<name>A0A9D1CHL6_9FIRM</name>